<dbReference type="GO" id="GO:0050660">
    <property type="term" value="F:flavin adenine dinucleotide binding"/>
    <property type="evidence" value="ECO:0007669"/>
    <property type="project" value="InterPro"/>
</dbReference>
<sequence length="388" mass="41736">MTVIRTSYDVIVIGAGSIGMSAGAHLARRGISTLLIDAFDPPHGGGSHHGETRLLRHVYAGGGPYSAMAVRAHRLWNELEEESGRKLFFRSGVLNMAPAGHSGLRDKLESSVALQLPVELLRPEEIAKRWQGIQLPDDYAGLFEPEAGYLLSEQCVQAYREMALAHWAVLLPYTRVTEVVPGNASVTVKTGVGDFHADRLIVSAGAGVGSVLLPSLALPVTPVRKAVAWFQADEALFASERFPGFTLSTPDGGFYGFPSIQGSGVKIGRHETGLPLSPVEQPAEFGTLPEDEGDVRRSLETYMPAAAGALLRGGVCKYELSPDEHFIIDQAPSDPNIQIACGFSGHGFKFASVVGEILADRIEGKPDAFDLSMFRLSRFQKQQVESVG</sequence>
<evidence type="ECO:0000256" key="1">
    <source>
        <dbReference type="ARBA" id="ARBA00001974"/>
    </source>
</evidence>
<organism evidence="6 7">
    <name type="scientific">Paenibacillus tianmuensis</name>
    <dbReference type="NCBI Taxonomy" id="624147"/>
    <lineage>
        <taxon>Bacteria</taxon>
        <taxon>Bacillati</taxon>
        <taxon>Bacillota</taxon>
        <taxon>Bacilli</taxon>
        <taxon>Bacillales</taxon>
        <taxon>Paenibacillaceae</taxon>
        <taxon>Paenibacillus</taxon>
    </lineage>
</organism>
<dbReference type="PANTHER" id="PTHR10961">
    <property type="entry name" value="PEROXISOMAL SARCOSINE OXIDASE"/>
    <property type="match status" value="1"/>
</dbReference>
<dbReference type="AlphaFoldDB" id="A0A1G4PQ16"/>
<dbReference type="InterPro" id="IPR036188">
    <property type="entry name" value="FAD/NAD-bd_sf"/>
</dbReference>
<dbReference type="Pfam" id="PF01266">
    <property type="entry name" value="DAO"/>
    <property type="match status" value="1"/>
</dbReference>
<dbReference type="PANTHER" id="PTHR10961:SF7">
    <property type="entry name" value="FAD DEPENDENT OXIDOREDUCTASE DOMAIN-CONTAINING PROTEIN"/>
    <property type="match status" value="1"/>
</dbReference>
<dbReference type="STRING" id="624147.SAMN04487970_1003166"/>
<dbReference type="NCBIfam" id="NF008425">
    <property type="entry name" value="PRK11259.1"/>
    <property type="match status" value="1"/>
</dbReference>
<proteinExistence type="predicted"/>
<keyword evidence="7" id="KW-1185">Reference proteome</keyword>
<reference evidence="7" key="1">
    <citation type="submission" date="2016-10" db="EMBL/GenBank/DDBJ databases">
        <authorList>
            <person name="Varghese N."/>
            <person name="Submissions S."/>
        </authorList>
    </citation>
    <scope>NUCLEOTIDE SEQUENCE [LARGE SCALE GENOMIC DNA]</scope>
    <source>
        <strain evidence="7">CGMCC 1.8946</strain>
    </source>
</reference>
<dbReference type="GO" id="GO:0008115">
    <property type="term" value="F:sarcosine oxidase activity"/>
    <property type="evidence" value="ECO:0007669"/>
    <property type="project" value="TreeGrafter"/>
</dbReference>
<dbReference type="Gene3D" id="3.50.50.60">
    <property type="entry name" value="FAD/NAD(P)-binding domain"/>
    <property type="match status" value="1"/>
</dbReference>
<evidence type="ECO:0000256" key="4">
    <source>
        <dbReference type="ARBA" id="ARBA00023002"/>
    </source>
</evidence>
<evidence type="ECO:0000256" key="3">
    <source>
        <dbReference type="ARBA" id="ARBA00022827"/>
    </source>
</evidence>
<name>A0A1G4PQ16_9BACL</name>
<dbReference type="InterPro" id="IPR045170">
    <property type="entry name" value="MTOX"/>
</dbReference>
<keyword evidence="4" id="KW-0560">Oxidoreductase</keyword>
<comment type="cofactor">
    <cofactor evidence="1">
        <name>FAD</name>
        <dbReference type="ChEBI" id="CHEBI:57692"/>
    </cofactor>
</comment>
<feature type="domain" description="FAD dependent oxidoreductase" evidence="5">
    <location>
        <begin position="9"/>
        <end position="361"/>
    </location>
</feature>
<dbReference type="InterPro" id="IPR006076">
    <property type="entry name" value="FAD-dep_OxRdtase"/>
</dbReference>
<dbReference type="EMBL" id="FMTT01000003">
    <property type="protein sequence ID" value="SCW34188.1"/>
    <property type="molecule type" value="Genomic_DNA"/>
</dbReference>
<evidence type="ECO:0000313" key="7">
    <source>
        <dbReference type="Proteomes" id="UP000198601"/>
    </source>
</evidence>
<dbReference type="SUPFAM" id="SSF51905">
    <property type="entry name" value="FAD/NAD(P)-binding domain"/>
    <property type="match status" value="1"/>
</dbReference>
<evidence type="ECO:0000259" key="5">
    <source>
        <dbReference type="Pfam" id="PF01266"/>
    </source>
</evidence>
<evidence type="ECO:0000256" key="2">
    <source>
        <dbReference type="ARBA" id="ARBA00022630"/>
    </source>
</evidence>
<evidence type="ECO:0000313" key="6">
    <source>
        <dbReference type="EMBL" id="SCW34188.1"/>
    </source>
</evidence>
<keyword evidence="2" id="KW-0285">Flavoprotein</keyword>
<protein>
    <submittedName>
        <fullName evidence="6">N-methyl-L-tryptophan oxidase</fullName>
    </submittedName>
</protein>
<gene>
    <name evidence="6" type="ORF">SAMN04487970_1003166</name>
</gene>
<keyword evidence="3" id="KW-0274">FAD</keyword>
<dbReference type="SUPFAM" id="SSF54373">
    <property type="entry name" value="FAD-linked reductases, C-terminal domain"/>
    <property type="match status" value="1"/>
</dbReference>
<dbReference type="Proteomes" id="UP000198601">
    <property type="component" value="Unassembled WGS sequence"/>
</dbReference>
<accession>A0A1G4PQ16</accession>
<dbReference type="Gene3D" id="3.30.9.10">
    <property type="entry name" value="D-Amino Acid Oxidase, subunit A, domain 2"/>
    <property type="match status" value="1"/>
</dbReference>
<dbReference type="GO" id="GO:0005829">
    <property type="term" value="C:cytosol"/>
    <property type="evidence" value="ECO:0007669"/>
    <property type="project" value="TreeGrafter"/>
</dbReference>